<name>A0ABQ4S5A5_9HYPH</name>
<proteinExistence type="predicted"/>
<comment type="caution">
    <text evidence="2">The sequence shown here is derived from an EMBL/GenBank/DDBJ whole genome shotgun (WGS) entry which is preliminary data.</text>
</comment>
<feature type="transmembrane region" description="Helical" evidence="1">
    <location>
        <begin position="363"/>
        <end position="384"/>
    </location>
</feature>
<feature type="transmembrane region" description="Helical" evidence="1">
    <location>
        <begin position="217"/>
        <end position="247"/>
    </location>
</feature>
<gene>
    <name evidence="2" type="ORF">GMJLKIPL_0168</name>
</gene>
<evidence type="ECO:0000313" key="3">
    <source>
        <dbReference type="Proteomes" id="UP001055153"/>
    </source>
</evidence>
<feature type="transmembrane region" description="Helical" evidence="1">
    <location>
        <begin position="396"/>
        <end position="417"/>
    </location>
</feature>
<sequence>MSGIGSVPAARPDHPATPLLTALFLAYGALLLMRIGLNGRLLDLAINYTADGGSIVEKIHPTFWGFLAVGGMALVSFRITLDAWELRVVRALLAFCGAVCGLLAFAVVTGRSASVGYLLDSYVALIVFALVFVFPVPWRRALGHALLGYMVAGALLAIVEFALRFRVMPFTEGEAVFRPTGLTPHPLELGLWCAVGIGFTAAGDWSRGTKLAAGGLLLLGCVVSGARLATLVAGACTVLVLVQGIGAGLSPQRRRERQILVVLGVLLVGPVLLGGLAAAGAFGRFAGGMADDNAMARVRVYEVFGLLSWHDLLVGGDINAVVKLVRERYDLPYIESALVIFVVQLGILGTVLLLGMLARLVRIVLIGAAWPVTMAVVAFFVVALSNNGLATKSSSVFLLLGLAITLHASPATVRSAAAGARRC</sequence>
<keyword evidence="1" id="KW-1133">Transmembrane helix</keyword>
<dbReference type="RefSeq" id="WP_290365744.1">
    <property type="nucleotide sequence ID" value="NZ_JAUFPY010000007.1"/>
</dbReference>
<evidence type="ECO:0000256" key="1">
    <source>
        <dbReference type="SAM" id="Phobius"/>
    </source>
</evidence>
<reference evidence="2" key="2">
    <citation type="submission" date="2021-08" db="EMBL/GenBank/DDBJ databases">
        <authorList>
            <person name="Tani A."/>
            <person name="Ola A."/>
            <person name="Ogura Y."/>
            <person name="Katsura K."/>
            <person name="Hayashi T."/>
        </authorList>
    </citation>
    <scope>NUCLEOTIDE SEQUENCE</scope>
    <source>
        <strain evidence="2">DSM 17168</strain>
    </source>
</reference>
<feature type="transmembrane region" description="Helical" evidence="1">
    <location>
        <begin position="16"/>
        <end position="37"/>
    </location>
</feature>
<feature type="transmembrane region" description="Helical" evidence="1">
    <location>
        <begin position="259"/>
        <end position="283"/>
    </location>
</feature>
<feature type="transmembrane region" description="Helical" evidence="1">
    <location>
        <begin position="337"/>
        <end position="357"/>
    </location>
</feature>
<reference evidence="2" key="1">
    <citation type="journal article" date="2021" name="Front. Microbiol.">
        <title>Comprehensive Comparative Genomics and Phenotyping of Methylobacterium Species.</title>
        <authorList>
            <person name="Alessa O."/>
            <person name="Ogura Y."/>
            <person name="Fujitani Y."/>
            <person name="Takami H."/>
            <person name="Hayashi T."/>
            <person name="Sahin N."/>
            <person name="Tani A."/>
        </authorList>
    </citation>
    <scope>NUCLEOTIDE SEQUENCE</scope>
    <source>
        <strain evidence="2">DSM 17168</strain>
    </source>
</reference>
<protein>
    <submittedName>
        <fullName evidence="2">Uncharacterized protein</fullName>
    </submittedName>
</protein>
<dbReference type="EMBL" id="BPQQ01000002">
    <property type="protein sequence ID" value="GJD98261.1"/>
    <property type="molecule type" value="Genomic_DNA"/>
</dbReference>
<feature type="transmembrane region" description="Helical" evidence="1">
    <location>
        <begin position="146"/>
        <end position="165"/>
    </location>
</feature>
<keyword evidence="3" id="KW-1185">Reference proteome</keyword>
<dbReference type="Proteomes" id="UP001055153">
    <property type="component" value="Unassembled WGS sequence"/>
</dbReference>
<accession>A0ABQ4S5A5</accession>
<feature type="transmembrane region" description="Helical" evidence="1">
    <location>
        <begin position="87"/>
        <end position="108"/>
    </location>
</feature>
<feature type="transmembrane region" description="Helical" evidence="1">
    <location>
        <begin position="115"/>
        <end position="134"/>
    </location>
</feature>
<organism evidence="2 3">
    <name type="scientific">Methylobacterium isbiliense</name>
    <dbReference type="NCBI Taxonomy" id="315478"/>
    <lineage>
        <taxon>Bacteria</taxon>
        <taxon>Pseudomonadati</taxon>
        <taxon>Pseudomonadota</taxon>
        <taxon>Alphaproteobacteria</taxon>
        <taxon>Hyphomicrobiales</taxon>
        <taxon>Methylobacteriaceae</taxon>
        <taxon>Methylobacterium</taxon>
    </lineage>
</organism>
<evidence type="ECO:0000313" key="2">
    <source>
        <dbReference type="EMBL" id="GJD98261.1"/>
    </source>
</evidence>
<keyword evidence="1" id="KW-0472">Membrane</keyword>
<keyword evidence="1" id="KW-0812">Transmembrane</keyword>
<dbReference type="InterPro" id="IPR048041">
    <property type="entry name" value="VpsF-like"/>
</dbReference>
<dbReference type="NCBIfam" id="NF038256">
    <property type="entry name" value="exopoly_VpsF"/>
    <property type="match status" value="1"/>
</dbReference>